<proteinExistence type="inferred from homology"/>
<evidence type="ECO:0000313" key="9">
    <source>
        <dbReference type="Proteomes" id="UP000241394"/>
    </source>
</evidence>
<evidence type="ECO:0000256" key="6">
    <source>
        <dbReference type="SAM" id="Phobius"/>
    </source>
</evidence>
<protein>
    <submittedName>
        <fullName evidence="8">Protein RESTRICTED TEV MOVEMENT like</fullName>
    </submittedName>
</protein>
<evidence type="ECO:0000256" key="5">
    <source>
        <dbReference type="RuleBase" id="RU003616"/>
    </source>
</evidence>
<comment type="subcellular location">
    <subcellularLocation>
        <location evidence="1">Cell membrane</location>
        <topology evidence="1">Single-pass membrane protein</topology>
    </subcellularLocation>
</comment>
<comment type="caution">
    <text evidence="8">The sequence shown here is derived from an EMBL/GenBank/DDBJ whole genome shotgun (WGS) entry which is preliminary data.</text>
</comment>
<keyword evidence="6" id="KW-1133">Transmembrane helix</keyword>
<dbReference type="GO" id="GO:0034605">
    <property type="term" value="P:cellular response to heat"/>
    <property type="evidence" value="ECO:0007669"/>
    <property type="project" value="TreeGrafter"/>
</dbReference>
<dbReference type="CDD" id="cd06464">
    <property type="entry name" value="ACD_sHsps-like"/>
    <property type="match status" value="1"/>
</dbReference>
<dbReference type="Gramene" id="PSS15820">
    <property type="protein sequence ID" value="PSS15820"/>
    <property type="gene ID" value="CEY00_Acc13313"/>
</dbReference>
<dbReference type="Gene3D" id="2.60.40.790">
    <property type="match status" value="1"/>
</dbReference>
<dbReference type="EMBL" id="NKQK01000012">
    <property type="protein sequence ID" value="PSS15820.1"/>
    <property type="molecule type" value="Genomic_DNA"/>
</dbReference>
<accession>A0A2R6QVP2</accession>
<keyword evidence="2" id="KW-1003">Cell membrane</keyword>
<dbReference type="GO" id="GO:0005886">
    <property type="term" value="C:plasma membrane"/>
    <property type="evidence" value="ECO:0007669"/>
    <property type="project" value="UniProtKB-SubCell"/>
</dbReference>
<keyword evidence="6" id="KW-0812">Transmembrane</keyword>
<reference evidence="9" key="2">
    <citation type="journal article" date="2018" name="BMC Genomics">
        <title>A manually annotated Actinidia chinensis var. chinensis (kiwifruit) genome highlights the challenges associated with draft genomes and gene prediction in plants.</title>
        <authorList>
            <person name="Pilkington S.M."/>
            <person name="Crowhurst R."/>
            <person name="Hilario E."/>
            <person name="Nardozza S."/>
            <person name="Fraser L."/>
            <person name="Peng Y."/>
            <person name="Gunaseelan K."/>
            <person name="Simpson R."/>
            <person name="Tahir J."/>
            <person name="Deroles S.C."/>
            <person name="Templeton K."/>
            <person name="Luo Z."/>
            <person name="Davy M."/>
            <person name="Cheng C."/>
            <person name="McNeilage M."/>
            <person name="Scaglione D."/>
            <person name="Liu Y."/>
            <person name="Zhang Q."/>
            <person name="Datson P."/>
            <person name="De Silva N."/>
            <person name="Gardiner S.E."/>
            <person name="Bassett H."/>
            <person name="Chagne D."/>
            <person name="McCallum J."/>
            <person name="Dzierzon H."/>
            <person name="Deng C."/>
            <person name="Wang Y.Y."/>
            <person name="Barron L."/>
            <person name="Manako K."/>
            <person name="Bowen J."/>
            <person name="Foster T.M."/>
            <person name="Erridge Z.A."/>
            <person name="Tiffin H."/>
            <person name="Waite C.N."/>
            <person name="Davies K.M."/>
            <person name="Grierson E.P."/>
            <person name="Laing W.A."/>
            <person name="Kirk R."/>
            <person name="Chen X."/>
            <person name="Wood M."/>
            <person name="Montefiori M."/>
            <person name="Brummell D.A."/>
            <person name="Schwinn K.E."/>
            <person name="Catanach A."/>
            <person name="Fullerton C."/>
            <person name="Li D."/>
            <person name="Meiyalaghan S."/>
            <person name="Nieuwenhuizen N."/>
            <person name="Read N."/>
            <person name="Prakash R."/>
            <person name="Hunter D."/>
            <person name="Zhang H."/>
            <person name="McKenzie M."/>
            <person name="Knabel M."/>
            <person name="Harris A."/>
            <person name="Allan A.C."/>
            <person name="Gleave A."/>
            <person name="Chen A."/>
            <person name="Janssen B.J."/>
            <person name="Plunkett B."/>
            <person name="Ampomah-Dwamena C."/>
            <person name="Voogd C."/>
            <person name="Leif D."/>
            <person name="Lafferty D."/>
            <person name="Souleyre E.J.F."/>
            <person name="Varkonyi-Gasic E."/>
            <person name="Gambi F."/>
            <person name="Hanley J."/>
            <person name="Yao J.L."/>
            <person name="Cheung J."/>
            <person name="David K.M."/>
            <person name="Warren B."/>
            <person name="Marsh K."/>
            <person name="Snowden K.C."/>
            <person name="Lin-Wang K."/>
            <person name="Brian L."/>
            <person name="Martinez-Sanchez M."/>
            <person name="Wang M."/>
            <person name="Ileperuma N."/>
            <person name="Macnee N."/>
            <person name="Campin R."/>
            <person name="McAtee P."/>
            <person name="Drummond R.S.M."/>
            <person name="Espley R.V."/>
            <person name="Ireland H.S."/>
            <person name="Wu R."/>
            <person name="Atkinson R.G."/>
            <person name="Karunairetnam S."/>
            <person name="Bulley S."/>
            <person name="Chunkath S."/>
            <person name="Hanley Z."/>
            <person name="Storey R."/>
            <person name="Thrimawithana A.H."/>
            <person name="Thomson S."/>
            <person name="David C."/>
            <person name="Testolin R."/>
            <person name="Huang H."/>
            <person name="Hellens R.P."/>
            <person name="Schaffer R.J."/>
        </authorList>
    </citation>
    <scope>NUCLEOTIDE SEQUENCE [LARGE SCALE GENOMIC DNA]</scope>
    <source>
        <strain evidence="9">cv. Red5</strain>
    </source>
</reference>
<keyword evidence="6" id="KW-0472">Membrane</keyword>
<dbReference type="OrthoDB" id="1431247at2759"/>
<dbReference type="PANTHER" id="PTHR43670">
    <property type="entry name" value="HEAT SHOCK PROTEIN 26"/>
    <property type="match status" value="1"/>
</dbReference>
<dbReference type="InParanoid" id="A0A2R6QVP2"/>
<feature type="domain" description="SHSP" evidence="7">
    <location>
        <begin position="12"/>
        <end position="117"/>
    </location>
</feature>
<evidence type="ECO:0000256" key="2">
    <source>
        <dbReference type="ARBA" id="ARBA00022475"/>
    </source>
</evidence>
<dbReference type="PANTHER" id="PTHR43670:SF114">
    <property type="entry name" value="OS05G0592000 PROTEIN"/>
    <property type="match status" value="1"/>
</dbReference>
<dbReference type="Pfam" id="PF00011">
    <property type="entry name" value="HSP20"/>
    <property type="match status" value="1"/>
</dbReference>
<dbReference type="InterPro" id="IPR002068">
    <property type="entry name" value="A-crystallin/Hsp20_dom"/>
</dbReference>
<organism evidence="8 9">
    <name type="scientific">Actinidia chinensis var. chinensis</name>
    <name type="common">Chinese soft-hair kiwi</name>
    <dbReference type="NCBI Taxonomy" id="1590841"/>
    <lineage>
        <taxon>Eukaryota</taxon>
        <taxon>Viridiplantae</taxon>
        <taxon>Streptophyta</taxon>
        <taxon>Embryophyta</taxon>
        <taxon>Tracheophyta</taxon>
        <taxon>Spermatophyta</taxon>
        <taxon>Magnoliopsida</taxon>
        <taxon>eudicotyledons</taxon>
        <taxon>Gunneridae</taxon>
        <taxon>Pentapetalae</taxon>
        <taxon>asterids</taxon>
        <taxon>Ericales</taxon>
        <taxon>Actinidiaceae</taxon>
        <taxon>Actinidia</taxon>
    </lineage>
</organism>
<feature type="transmembrane region" description="Helical" evidence="6">
    <location>
        <begin position="154"/>
        <end position="177"/>
    </location>
</feature>
<dbReference type="AlphaFoldDB" id="A0A2R6QVP2"/>
<reference evidence="8 9" key="1">
    <citation type="submission" date="2017-07" db="EMBL/GenBank/DDBJ databases">
        <title>An improved, manually edited Actinidia chinensis var. chinensis (kiwifruit) genome highlights the challenges associated with draft genomes and gene prediction in plants.</title>
        <authorList>
            <person name="Pilkington S."/>
            <person name="Crowhurst R."/>
            <person name="Hilario E."/>
            <person name="Nardozza S."/>
            <person name="Fraser L."/>
            <person name="Peng Y."/>
            <person name="Gunaseelan K."/>
            <person name="Simpson R."/>
            <person name="Tahir J."/>
            <person name="Deroles S."/>
            <person name="Templeton K."/>
            <person name="Luo Z."/>
            <person name="Davy M."/>
            <person name="Cheng C."/>
            <person name="Mcneilage M."/>
            <person name="Scaglione D."/>
            <person name="Liu Y."/>
            <person name="Zhang Q."/>
            <person name="Datson P."/>
            <person name="De Silva N."/>
            <person name="Gardiner S."/>
            <person name="Bassett H."/>
            <person name="Chagne D."/>
            <person name="Mccallum J."/>
            <person name="Dzierzon H."/>
            <person name="Deng C."/>
            <person name="Wang Y.-Y."/>
            <person name="Barron N."/>
            <person name="Manako K."/>
            <person name="Bowen J."/>
            <person name="Foster T."/>
            <person name="Erridge Z."/>
            <person name="Tiffin H."/>
            <person name="Waite C."/>
            <person name="Davies K."/>
            <person name="Grierson E."/>
            <person name="Laing W."/>
            <person name="Kirk R."/>
            <person name="Chen X."/>
            <person name="Wood M."/>
            <person name="Montefiori M."/>
            <person name="Brummell D."/>
            <person name="Schwinn K."/>
            <person name="Catanach A."/>
            <person name="Fullerton C."/>
            <person name="Li D."/>
            <person name="Meiyalaghan S."/>
            <person name="Nieuwenhuizen N."/>
            <person name="Read N."/>
            <person name="Prakash R."/>
            <person name="Hunter D."/>
            <person name="Zhang H."/>
            <person name="Mckenzie M."/>
            <person name="Knabel M."/>
            <person name="Harris A."/>
            <person name="Allan A."/>
            <person name="Chen A."/>
            <person name="Janssen B."/>
            <person name="Plunkett B."/>
            <person name="Dwamena C."/>
            <person name="Voogd C."/>
            <person name="Leif D."/>
            <person name="Lafferty D."/>
            <person name="Souleyre E."/>
            <person name="Varkonyi-Gasic E."/>
            <person name="Gambi F."/>
            <person name="Hanley J."/>
            <person name="Yao J.-L."/>
            <person name="Cheung J."/>
            <person name="David K."/>
            <person name="Warren B."/>
            <person name="Marsh K."/>
            <person name="Snowden K."/>
            <person name="Lin-Wang K."/>
            <person name="Brian L."/>
            <person name="Martinez-Sanchez M."/>
            <person name="Wang M."/>
            <person name="Ileperuma N."/>
            <person name="Macnee N."/>
            <person name="Campin R."/>
            <person name="Mcatee P."/>
            <person name="Drummond R."/>
            <person name="Espley R."/>
            <person name="Ireland H."/>
            <person name="Wu R."/>
            <person name="Atkinson R."/>
            <person name="Karunairetnam S."/>
            <person name="Bulley S."/>
            <person name="Chunkath S."/>
            <person name="Hanley Z."/>
            <person name="Storey R."/>
            <person name="Thrimawithana A."/>
            <person name="Thomson S."/>
            <person name="David C."/>
            <person name="Testolin R."/>
        </authorList>
    </citation>
    <scope>NUCLEOTIDE SEQUENCE [LARGE SCALE GENOMIC DNA]</scope>
    <source>
        <strain evidence="9">cv. Red5</strain>
        <tissue evidence="8">Young leaf</tissue>
    </source>
</reference>
<gene>
    <name evidence="8" type="ORF">CEY00_Acc13313</name>
</gene>
<dbReference type="FunCoup" id="A0A2R6QVP2">
    <property type="interactions" value="4"/>
</dbReference>
<dbReference type="PROSITE" id="PS01031">
    <property type="entry name" value="SHSP"/>
    <property type="match status" value="1"/>
</dbReference>
<evidence type="ECO:0000259" key="7">
    <source>
        <dbReference type="PROSITE" id="PS01031"/>
    </source>
</evidence>
<sequence>MESKKNGGDDATQSYEDFEPFCNWSHDEKCETLVLHLPEFKKEQLKVQIKSLGTLKIFGERPVDATRRSRFYKEIAIPRDCNVKEIHAKFVGGLLRIVMPNKGPLTHKQEQPEVTEKSTIPETNISQDHEVDKLPTLPKTGSATETIADSRLKILVIVTTKVVVLLTLVVYLCAYIMHCASRLIPVQPLTQCPRATCCCPALRSPCRYPAQPLLLPFTQPHIGRAQPFLAQHLCSDSRRPCTALVACTFAPVGPSFDRLTH</sequence>
<keyword evidence="3" id="KW-0611">Plant defense</keyword>
<keyword evidence="9" id="KW-1185">Reference proteome</keyword>
<evidence type="ECO:0000256" key="3">
    <source>
        <dbReference type="ARBA" id="ARBA00022821"/>
    </source>
</evidence>
<evidence type="ECO:0000256" key="1">
    <source>
        <dbReference type="ARBA" id="ARBA00004162"/>
    </source>
</evidence>
<dbReference type="InterPro" id="IPR008978">
    <property type="entry name" value="HSP20-like_chaperone"/>
</dbReference>
<evidence type="ECO:0000313" key="8">
    <source>
        <dbReference type="EMBL" id="PSS15820.1"/>
    </source>
</evidence>
<dbReference type="SUPFAM" id="SSF49764">
    <property type="entry name" value="HSP20-like chaperones"/>
    <property type="match status" value="1"/>
</dbReference>
<dbReference type="Proteomes" id="UP000241394">
    <property type="component" value="Chromosome LG12"/>
</dbReference>
<dbReference type="GO" id="GO:0006952">
    <property type="term" value="P:defense response"/>
    <property type="evidence" value="ECO:0007669"/>
    <property type="project" value="UniProtKB-KW"/>
</dbReference>
<comment type="similarity">
    <text evidence="4 5">Belongs to the small heat shock protein (HSP20) family.</text>
</comment>
<dbReference type="STRING" id="1590841.A0A2R6QVP2"/>
<evidence type="ECO:0000256" key="4">
    <source>
        <dbReference type="PROSITE-ProRule" id="PRU00285"/>
    </source>
</evidence>
<name>A0A2R6QVP2_ACTCC</name>